<sequence>MKLIDIKKETGPEWAEKGYQMPQFDIEAVRAKTHEQPTWVHFGAGNLFRAFPAAILQQALDSGEYDRGVIVVEGFDFEIIDKAYRPYDNLSLLVCLQSDGNIEKKVIASVTESLKADSQFPKDWARLAEIFCNPSLQMISFTITEKGYAVAPADLERGLAPVLIMGKVTLLLYERYLAGELPLTLQSMDNCSHNGDKVKDAVLAYAEKWAEEGLVPAEFLEYVQNPAKVTYPWSMIDKITPRPDAKVQKMLAEDGFEDNYTIFTDRRTYTAPFVNAEETEYLVIEDKYTNGRPPLELGGVLYVDRETVDKVERMKVCTCLNPLHTAMSIYGCILGYDLISAEMEDEDIRGLITKLGHIEAMPVVVDPGVLKPADFIDAVLNRRLPNPFMPDAPQRIATDTSQKIPIRFGETIKAYQARGLDMDALILLSLVLAGYARYLKGIDDTGKAFEPSPDPLLEELRAIVAPLEVKKGEQDFSCLKTLYSRQDVFGVDLYAAGLGERIEGMARELFDGPGAVRKTLHKYVTAR</sequence>
<dbReference type="PANTHER" id="PTHR43362:SF1">
    <property type="entry name" value="MANNITOL DEHYDROGENASE 2-RELATED"/>
    <property type="match status" value="1"/>
</dbReference>
<feature type="domain" description="Mannitol dehydrogenase C-terminal" evidence="4">
    <location>
        <begin position="308"/>
        <end position="471"/>
    </location>
</feature>
<dbReference type="InterPro" id="IPR013328">
    <property type="entry name" value="6PGD_dom2"/>
</dbReference>
<evidence type="ECO:0000259" key="3">
    <source>
        <dbReference type="Pfam" id="PF01232"/>
    </source>
</evidence>
<dbReference type="InterPro" id="IPR036291">
    <property type="entry name" value="NAD(P)-bd_dom_sf"/>
</dbReference>
<dbReference type="AlphaFoldDB" id="A0A2K4ZJ64"/>
<dbReference type="PANTHER" id="PTHR43362">
    <property type="entry name" value="MANNITOL DEHYDROGENASE DSF1-RELATED"/>
    <property type="match status" value="1"/>
</dbReference>
<proteinExistence type="predicted"/>
<evidence type="ECO:0000256" key="1">
    <source>
        <dbReference type="ARBA" id="ARBA00023002"/>
    </source>
</evidence>
<comment type="catalytic activity">
    <reaction evidence="2">
        <text>D-mannitol 1-phosphate + NAD(+) = beta-D-fructose 6-phosphate + NADH + H(+)</text>
        <dbReference type="Rhea" id="RHEA:19661"/>
        <dbReference type="ChEBI" id="CHEBI:15378"/>
        <dbReference type="ChEBI" id="CHEBI:57540"/>
        <dbReference type="ChEBI" id="CHEBI:57634"/>
        <dbReference type="ChEBI" id="CHEBI:57945"/>
        <dbReference type="ChEBI" id="CHEBI:61381"/>
        <dbReference type="EC" id="1.1.1.17"/>
    </reaction>
</comment>
<dbReference type="Gene3D" id="3.40.50.720">
    <property type="entry name" value="NAD(P)-binding Rossmann-like Domain"/>
    <property type="match status" value="1"/>
</dbReference>
<keyword evidence="1 5" id="KW-0560">Oxidoreductase</keyword>
<dbReference type="InterPro" id="IPR008927">
    <property type="entry name" value="6-PGluconate_DH-like_C_sf"/>
</dbReference>
<dbReference type="GO" id="GO:0008926">
    <property type="term" value="F:mannitol-1-phosphate 5-dehydrogenase activity"/>
    <property type="evidence" value="ECO:0007669"/>
    <property type="project" value="UniProtKB-EC"/>
</dbReference>
<dbReference type="Gene3D" id="1.10.1040.10">
    <property type="entry name" value="N-(1-d-carboxylethyl)-l-norvaline Dehydrogenase, domain 2"/>
    <property type="match status" value="1"/>
</dbReference>
<dbReference type="EC" id="1.1.1.-" evidence="5"/>
<feature type="domain" description="Mannitol dehydrogenase N-terminal" evidence="3">
    <location>
        <begin position="40"/>
        <end position="296"/>
    </location>
</feature>
<dbReference type="RefSeq" id="WP_103240523.1">
    <property type="nucleotide sequence ID" value="NZ_JANJZD010000001.1"/>
</dbReference>
<reference evidence="5 6" key="1">
    <citation type="submission" date="2018-01" db="EMBL/GenBank/DDBJ databases">
        <authorList>
            <person name="Gaut B.S."/>
            <person name="Morton B.R."/>
            <person name="Clegg M.T."/>
            <person name="Duvall M.R."/>
        </authorList>
    </citation>
    <scope>NUCLEOTIDE SEQUENCE [LARGE SCALE GENOMIC DNA]</scope>
    <source>
        <strain evidence="5">GP69</strain>
    </source>
</reference>
<evidence type="ECO:0000259" key="4">
    <source>
        <dbReference type="Pfam" id="PF08125"/>
    </source>
</evidence>
<dbReference type="InterPro" id="IPR050988">
    <property type="entry name" value="Mannitol_DH/Oxidoreductase"/>
</dbReference>
<dbReference type="Pfam" id="PF01232">
    <property type="entry name" value="Mannitol_dh"/>
    <property type="match status" value="1"/>
</dbReference>
<organism evidence="5 6">
    <name type="scientific">Acetatifactor muris</name>
    <dbReference type="NCBI Taxonomy" id="879566"/>
    <lineage>
        <taxon>Bacteria</taxon>
        <taxon>Bacillati</taxon>
        <taxon>Bacillota</taxon>
        <taxon>Clostridia</taxon>
        <taxon>Lachnospirales</taxon>
        <taxon>Lachnospiraceae</taxon>
        <taxon>Acetatifactor</taxon>
    </lineage>
</organism>
<dbReference type="InterPro" id="IPR013131">
    <property type="entry name" value="Mannitol_DH_N"/>
</dbReference>
<dbReference type="OrthoDB" id="271711at2"/>
<name>A0A2K4ZJ64_9FIRM</name>
<keyword evidence="6" id="KW-1185">Reference proteome</keyword>
<dbReference type="Pfam" id="PF08125">
    <property type="entry name" value="Mannitol_dh_C"/>
    <property type="match status" value="1"/>
</dbReference>
<accession>A0A2K4ZJ64</accession>
<evidence type="ECO:0000313" key="6">
    <source>
        <dbReference type="Proteomes" id="UP000236311"/>
    </source>
</evidence>
<dbReference type="EMBL" id="OFSM01000016">
    <property type="protein sequence ID" value="SOY30500.1"/>
    <property type="molecule type" value="Genomic_DNA"/>
</dbReference>
<evidence type="ECO:0000313" key="5">
    <source>
        <dbReference type="EMBL" id="SOY30500.1"/>
    </source>
</evidence>
<dbReference type="InterPro" id="IPR013118">
    <property type="entry name" value="Mannitol_DH_C"/>
</dbReference>
<dbReference type="SUPFAM" id="SSF48179">
    <property type="entry name" value="6-phosphogluconate dehydrogenase C-terminal domain-like"/>
    <property type="match status" value="1"/>
</dbReference>
<dbReference type="Proteomes" id="UP000236311">
    <property type="component" value="Unassembled WGS sequence"/>
</dbReference>
<evidence type="ECO:0000256" key="2">
    <source>
        <dbReference type="ARBA" id="ARBA00048615"/>
    </source>
</evidence>
<protein>
    <submittedName>
        <fullName evidence="5">Polyol:NADP oxidoreductase</fullName>
        <ecNumber evidence="5">1.1.1.-</ecNumber>
    </submittedName>
</protein>
<dbReference type="SUPFAM" id="SSF51735">
    <property type="entry name" value="NAD(P)-binding Rossmann-fold domains"/>
    <property type="match status" value="1"/>
</dbReference>
<gene>
    <name evidence="5" type="primary">por</name>
    <name evidence="5" type="ORF">AMURIS_03231</name>
</gene>